<dbReference type="GeneID" id="64627413"/>
<accession>A0A9P7J8G2</accession>
<comment type="caution">
    <text evidence="1">The sequence shown here is derived from an EMBL/GenBank/DDBJ whole genome shotgun (WGS) entry which is preliminary data.</text>
</comment>
<gene>
    <name evidence="1" type="ORF">BJ212DRAFT_1303316</name>
</gene>
<evidence type="ECO:0000313" key="2">
    <source>
        <dbReference type="Proteomes" id="UP000807769"/>
    </source>
</evidence>
<dbReference type="Proteomes" id="UP000807769">
    <property type="component" value="Unassembled WGS sequence"/>
</dbReference>
<dbReference type="EMBL" id="JABBWG010000041">
    <property type="protein sequence ID" value="KAG1807864.1"/>
    <property type="molecule type" value="Genomic_DNA"/>
</dbReference>
<keyword evidence="2" id="KW-1185">Reference proteome</keyword>
<reference evidence="1" key="1">
    <citation type="journal article" date="2020" name="New Phytol.">
        <title>Comparative genomics reveals dynamic genome evolution in host specialist ectomycorrhizal fungi.</title>
        <authorList>
            <person name="Lofgren L.A."/>
            <person name="Nguyen N.H."/>
            <person name="Vilgalys R."/>
            <person name="Ruytinx J."/>
            <person name="Liao H.L."/>
            <person name="Branco S."/>
            <person name="Kuo A."/>
            <person name="LaButti K."/>
            <person name="Lipzen A."/>
            <person name="Andreopoulos W."/>
            <person name="Pangilinan J."/>
            <person name="Riley R."/>
            <person name="Hundley H."/>
            <person name="Na H."/>
            <person name="Barry K."/>
            <person name="Grigoriev I.V."/>
            <person name="Stajich J.E."/>
            <person name="Kennedy P.G."/>
        </authorList>
    </citation>
    <scope>NUCLEOTIDE SEQUENCE</scope>
    <source>
        <strain evidence="1">MN1</strain>
    </source>
</reference>
<dbReference type="RefSeq" id="XP_041188322.1">
    <property type="nucleotide sequence ID" value="XM_041333396.1"/>
</dbReference>
<organism evidence="1 2">
    <name type="scientific">Suillus subaureus</name>
    <dbReference type="NCBI Taxonomy" id="48587"/>
    <lineage>
        <taxon>Eukaryota</taxon>
        <taxon>Fungi</taxon>
        <taxon>Dikarya</taxon>
        <taxon>Basidiomycota</taxon>
        <taxon>Agaricomycotina</taxon>
        <taxon>Agaricomycetes</taxon>
        <taxon>Agaricomycetidae</taxon>
        <taxon>Boletales</taxon>
        <taxon>Suillineae</taxon>
        <taxon>Suillaceae</taxon>
        <taxon>Suillus</taxon>
    </lineage>
</organism>
<protein>
    <submittedName>
        <fullName evidence="1">Uncharacterized protein</fullName>
    </submittedName>
</protein>
<proteinExistence type="predicted"/>
<sequence>MTVTRRIGVKRALPDYATKAFETVNFQHLYRKVVLSTEASSPNPPASVSPVTEKAVISHYNKVDTASKKPAYRHYLLTGSLLRQSVVTCRDSELSGSRCSARVTCYYHAKNYSQDKRQEMVGEMIDNLMFECQILMLRLLAALMDLGVLAFQTGASRGIFGGTKEPVGVYGLMGIRIREGTESSKFRKSEPQRVLGLIRIPLIRAFVGSTLPPIHLPSMPLLKLTESYTRGWPTAAGVMDVVVLRLLLTPPRIGYICDILHTYQVNQ</sequence>
<dbReference type="AlphaFoldDB" id="A0A9P7J8G2"/>
<evidence type="ECO:0000313" key="1">
    <source>
        <dbReference type="EMBL" id="KAG1807864.1"/>
    </source>
</evidence>
<name>A0A9P7J8G2_9AGAM</name>